<reference evidence="2" key="1">
    <citation type="journal article" date="2009" name="PLoS Genet.">
        <title>Sequencing, mapping, and analysis of 27,455 maize full-length cDNAs.</title>
        <authorList>
            <person name="Soderlund C."/>
            <person name="Descour A."/>
            <person name="Kudrna D."/>
            <person name="Bomhoff M."/>
            <person name="Boyd L."/>
            <person name="Currie J."/>
            <person name="Angelova A."/>
            <person name="Collura K."/>
            <person name="Wissotski M."/>
            <person name="Ashley E."/>
            <person name="Morrow D."/>
            <person name="Fernandes J."/>
            <person name="Walbot V."/>
            <person name="Yu Y."/>
        </authorList>
    </citation>
    <scope>NUCLEOTIDE SEQUENCE</scope>
    <source>
        <strain evidence="2">B73</strain>
    </source>
</reference>
<dbReference type="EMBL" id="BT055517">
    <property type="protein sequence ID" value="ACL54124.1"/>
    <property type="molecule type" value="mRNA"/>
</dbReference>
<proteinExistence type="evidence at transcript level"/>
<evidence type="ECO:0000256" key="1">
    <source>
        <dbReference type="SAM" id="MobiDB-lite"/>
    </source>
</evidence>
<feature type="region of interest" description="Disordered" evidence="1">
    <location>
        <begin position="125"/>
        <end position="149"/>
    </location>
</feature>
<name>B8A1S5_MAIZE</name>
<organism evidence="2">
    <name type="scientific">Zea mays</name>
    <name type="common">Maize</name>
    <dbReference type="NCBI Taxonomy" id="4577"/>
    <lineage>
        <taxon>Eukaryota</taxon>
        <taxon>Viridiplantae</taxon>
        <taxon>Streptophyta</taxon>
        <taxon>Embryophyta</taxon>
        <taxon>Tracheophyta</taxon>
        <taxon>Spermatophyta</taxon>
        <taxon>Magnoliopsida</taxon>
        <taxon>Liliopsida</taxon>
        <taxon>Poales</taxon>
        <taxon>Poaceae</taxon>
        <taxon>PACMAD clade</taxon>
        <taxon>Panicoideae</taxon>
        <taxon>Andropogonodae</taxon>
        <taxon>Andropogoneae</taxon>
        <taxon>Tripsacinae</taxon>
        <taxon>Zea</taxon>
    </lineage>
</organism>
<evidence type="ECO:0000313" key="2">
    <source>
        <dbReference type="EMBL" id="ACL54124.1"/>
    </source>
</evidence>
<dbReference type="AlphaFoldDB" id="B8A1S5"/>
<reference evidence="2" key="2">
    <citation type="submission" date="2012-06" db="EMBL/GenBank/DDBJ databases">
        <authorList>
            <person name="Yu Y."/>
            <person name="Currie J."/>
            <person name="Lomeli R."/>
            <person name="Angelova A."/>
            <person name="Collura K."/>
            <person name="Wissotski M."/>
            <person name="Campos D."/>
            <person name="Kudrna D."/>
            <person name="Golser W."/>
            <person name="Ashely E."/>
            <person name="Descour A."/>
            <person name="Fernandes J."/>
            <person name="Soderlund C."/>
            <person name="Walbot V."/>
        </authorList>
    </citation>
    <scope>NUCLEOTIDE SEQUENCE</scope>
    <source>
        <strain evidence="2">B73</strain>
    </source>
</reference>
<protein>
    <submittedName>
        <fullName evidence="2">Uncharacterized protein</fullName>
    </submittedName>
</protein>
<accession>B8A1S5</accession>
<sequence length="238" mass="25556">MPCTDRRRSVRSSAAGALGRLHGEAVGVDAVVVDEVVRARPHELVALVHAQLRHLLLLPPVAALLAPRGLAAPARLRGVAVRGVARPGAPVHAHLPERGLERRVRPVRLHAPALRRPVVRVPDGAVHGHRLRPGERRRDGRSHHEHHLAGVPQHGVRVEVGRGVEPQVDALLPVAHAVDVQVGLHQVRLAGHVAQELEVELVVLVPGRRQIESRDDAGGVPRHELEVGAGLAVQELGP</sequence>